<dbReference type="EMBL" id="BMDZ01000002">
    <property type="protein sequence ID" value="GGB26081.1"/>
    <property type="molecule type" value="Genomic_DNA"/>
</dbReference>
<accession>A0ABQ1I948</accession>
<proteinExistence type="predicted"/>
<name>A0ABQ1I948_9PROT</name>
<dbReference type="SUPFAM" id="SSF48613">
    <property type="entry name" value="Heme oxygenase-like"/>
    <property type="match status" value="1"/>
</dbReference>
<comment type="caution">
    <text evidence="1">The sequence shown here is derived from an EMBL/GenBank/DDBJ whole genome shotgun (WGS) entry which is preliminary data.</text>
</comment>
<keyword evidence="2" id="KW-1185">Reference proteome</keyword>
<dbReference type="Gene3D" id="1.20.910.10">
    <property type="entry name" value="Heme oxygenase-like"/>
    <property type="match status" value="1"/>
</dbReference>
<dbReference type="InterPro" id="IPR016084">
    <property type="entry name" value="Haem_Oase-like_multi-hlx"/>
</dbReference>
<dbReference type="Proteomes" id="UP000603352">
    <property type="component" value="Unassembled WGS sequence"/>
</dbReference>
<protein>
    <recommendedName>
        <fullName evidence="3">Iron-containing redox enzyme family protein</fullName>
    </recommendedName>
</protein>
<dbReference type="RefSeq" id="WP_188574370.1">
    <property type="nucleotide sequence ID" value="NZ_BMDZ01000002.1"/>
</dbReference>
<sequence>MTSLASADLNNPRQQAITAMKASLTADQWAENARFVAALRQEISAHPVSRHPAIDILNRGVLDHAAMRRIHLEYRHAIVQIFTDALLAAQMQSRQLEPRLAPASKMAGRFLLTLNILDEFGFRPGKDAEGHYRGNPTCAHYPLFEAVLDDYGVTVEDRATFRPTGIATEVRDFLEASYGSYTDVAALLAVAEEEVILFSPPLRRATGALGLPVDDGYYYVHGVSEDVTAEAADDDHEDDLWFILTQSLTSDQYDHVRAISLAYCDLWVRFWDEQLVLAGMALAETEAGLG</sequence>
<reference evidence="2" key="1">
    <citation type="journal article" date="2019" name="Int. J. Syst. Evol. Microbiol.">
        <title>The Global Catalogue of Microorganisms (GCM) 10K type strain sequencing project: providing services to taxonomists for standard genome sequencing and annotation.</title>
        <authorList>
            <consortium name="The Broad Institute Genomics Platform"/>
            <consortium name="The Broad Institute Genome Sequencing Center for Infectious Disease"/>
            <person name="Wu L."/>
            <person name="Ma J."/>
        </authorList>
    </citation>
    <scope>NUCLEOTIDE SEQUENCE [LARGE SCALE GENOMIC DNA]</scope>
    <source>
        <strain evidence="2">CGMCC 1.10188</strain>
    </source>
</reference>
<gene>
    <name evidence="1" type="ORF">GCM10011505_04160</name>
</gene>
<organism evidence="1 2">
    <name type="scientific">Tistrella bauzanensis</name>
    <dbReference type="NCBI Taxonomy" id="657419"/>
    <lineage>
        <taxon>Bacteria</taxon>
        <taxon>Pseudomonadati</taxon>
        <taxon>Pseudomonadota</taxon>
        <taxon>Alphaproteobacteria</taxon>
        <taxon>Geminicoccales</taxon>
        <taxon>Geminicoccaceae</taxon>
        <taxon>Tistrella</taxon>
    </lineage>
</organism>
<dbReference type="SMART" id="SM01236">
    <property type="entry name" value="Haem_oxygenase_2"/>
    <property type="match status" value="1"/>
</dbReference>
<evidence type="ECO:0000313" key="1">
    <source>
        <dbReference type="EMBL" id="GGB26081.1"/>
    </source>
</evidence>
<evidence type="ECO:0000313" key="2">
    <source>
        <dbReference type="Proteomes" id="UP000603352"/>
    </source>
</evidence>
<evidence type="ECO:0008006" key="3">
    <source>
        <dbReference type="Google" id="ProtNLM"/>
    </source>
</evidence>